<proteinExistence type="predicted"/>
<keyword evidence="3" id="KW-1185">Reference proteome</keyword>
<feature type="region of interest" description="Disordered" evidence="1">
    <location>
        <begin position="69"/>
        <end position="92"/>
    </location>
</feature>
<name>A0AAV6TP47_9ARAC</name>
<gene>
    <name evidence="2" type="ORF">JTE90_016641</name>
</gene>
<reference evidence="2 3" key="1">
    <citation type="journal article" date="2022" name="Nat. Ecol. Evol.">
        <title>A masculinizing supergene underlies an exaggerated male reproductive morph in a spider.</title>
        <authorList>
            <person name="Hendrickx F."/>
            <person name="De Corte Z."/>
            <person name="Sonet G."/>
            <person name="Van Belleghem S.M."/>
            <person name="Kostlbacher S."/>
            <person name="Vangestel C."/>
        </authorList>
    </citation>
    <scope>NUCLEOTIDE SEQUENCE [LARGE SCALE GENOMIC DNA]</scope>
    <source>
        <strain evidence="2">W744_W776</strain>
    </source>
</reference>
<evidence type="ECO:0000256" key="1">
    <source>
        <dbReference type="SAM" id="MobiDB-lite"/>
    </source>
</evidence>
<evidence type="ECO:0000313" key="2">
    <source>
        <dbReference type="EMBL" id="KAG8173364.1"/>
    </source>
</evidence>
<protein>
    <submittedName>
        <fullName evidence="2">Uncharacterized protein</fullName>
    </submittedName>
</protein>
<sequence length="92" mass="11032">MAEIFTYIENSDDCQFSLEELKDVCKNPAIDNRTIKLRLKLKYDDNYYDINEEITDASLCEQFIDIQQEEEDEEEREEDIIVEEGFEDYQSD</sequence>
<dbReference type="Proteomes" id="UP000827092">
    <property type="component" value="Unassembled WGS sequence"/>
</dbReference>
<accession>A0AAV6TP47</accession>
<comment type="caution">
    <text evidence="2">The sequence shown here is derived from an EMBL/GenBank/DDBJ whole genome shotgun (WGS) entry which is preliminary data.</text>
</comment>
<dbReference type="EMBL" id="JAFNEN010001838">
    <property type="protein sequence ID" value="KAG8173364.1"/>
    <property type="molecule type" value="Genomic_DNA"/>
</dbReference>
<dbReference type="AlphaFoldDB" id="A0AAV6TP47"/>
<evidence type="ECO:0000313" key="3">
    <source>
        <dbReference type="Proteomes" id="UP000827092"/>
    </source>
</evidence>
<organism evidence="2 3">
    <name type="scientific">Oedothorax gibbosus</name>
    <dbReference type="NCBI Taxonomy" id="931172"/>
    <lineage>
        <taxon>Eukaryota</taxon>
        <taxon>Metazoa</taxon>
        <taxon>Ecdysozoa</taxon>
        <taxon>Arthropoda</taxon>
        <taxon>Chelicerata</taxon>
        <taxon>Arachnida</taxon>
        <taxon>Araneae</taxon>
        <taxon>Araneomorphae</taxon>
        <taxon>Entelegynae</taxon>
        <taxon>Araneoidea</taxon>
        <taxon>Linyphiidae</taxon>
        <taxon>Erigoninae</taxon>
        <taxon>Oedothorax</taxon>
    </lineage>
</organism>